<name>A0A1G5H027_9BACT</name>
<dbReference type="EMBL" id="FMUX01000012">
    <property type="protein sequence ID" value="SCY57031.1"/>
    <property type="molecule type" value="Genomic_DNA"/>
</dbReference>
<evidence type="ECO:0000313" key="3">
    <source>
        <dbReference type="Proteomes" id="UP000198870"/>
    </source>
</evidence>
<evidence type="ECO:0000313" key="2">
    <source>
        <dbReference type="EMBL" id="SCY57031.1"/>
    </source>
</evidence>
<dbReference type="Proteomes" id="UP000198870">
    <property type="component" value="Unassembled WGS sequence"/>
</dbReference>
<keyword evidence="1" id="KW-0812">Transmembrane</keyword>
<feature type="transmembrane region" description="Helical" evidence="1">
    <location>
        <begin position="75"/>
        <end position="95"/>
    </location>
</feature>
<accession>A0A1G5H027</accession>
<dbReference type="AlphaFoldDB" id="A0A1G5H027"/>
<evidence type="ECO:0000256" key="1">
    <source>
        <dbReference type="SAM" id="Phobius"/>
    </source>
</evidence>
<feature type="transmembrane region" description="Helical" evidence="1">
    <location>
        <begin position="29"/>
        <end position="55"/>
    </location>
</feature>
<organism evidence="2 3">
    <name type="scientific">Desulfoluna spongiiphila</name>
    <dbReference type="NCBI Taxonomy" id="419481"/>
    <lineage>
        <taxon>Bacteria</taxon>
        <taxon>Pseudomonadati</taxon>
        <taxon>Thermodesulfobacteriota</taxon>
        <taxon>Desulfobacteria</taxon>
        <taxon>Desulfobacterales</taxon>
        <taxon>Desulfolunaceae</taxon>
        <taxon>Desulfoluna</taxon>
    </lineage>
</organism>
<keyword evidence="1" id="KW-1133">Transmembrane helix</keyword>
<proteinExistence type="predicted"/>
<protein>
    <submittedName>
        <fullName evidence="2">Uncharacterized protein</fullName>
    </submittedName>
</protein>
<reference evidence="2 3" key="1">
    <citation type="submission" date="2016-10" db="EMBL/GenBank/DDBJ databases">
        <authorList>
            <person name="de Groot N.N."/>
        </authorList>
    </citation>
    <scope>NUCLEOTIDE SEQUENCE [LARGE SCALE GENOMIC DNA]</scope>
    <source>
        <strain evidence="2 3">AA1</strain>
    </source>
</reference>
<gene>
    <name evidence="2" type="ORF">SAMN05216233_11218</name>
</gene>
<keyword evidence="3" id="KW-1185">Reference proteome</keyword>
<sequence length="120" mass="13381">MDEQQTETTQTEPMDQKQAMEAIKTFNPLTFAGVGLILLFVILCFIGGLSIRWWLMVPVAVAGVALLMKQKTESTGLELQVCTYGIWAMVAVFLLRDIMMAHQVATVVDGFSDVMNNFNF</sequence>
<keyword evidence="1" id="KW-0472">Membrane</keyword>